<keyword evidence="1" id="KW-0805">Transcription regulation</keyword>
<keyword evidence="3" id="KW-0804">Transcription</keyword>
<evidence type="ECO:0000313" key="5">
    <source>
        <dbReference type="EMBL" id="QVI19862.1"/>
    </source>
</evidence>
<dbReference type="SUPFAM" id="SSF46689">
    <property type="entry name" value="Homeodomain-like"/>
    <property type="match status" value="1"/>
</dbReference>
<feature type="domain" description="HTH araC/xylS-type" evidence="4">
    <location>
        <begin position="139"/>
        <end position="235"/>
    </location>
</feature>
<dbReference type="PANTHER" id="PTHR46796">
    <property type="entry name" value="HTH-TYPE TRANSCRIPTIONAL ACTIVATOR RHAS-RELATED"/>
    <property type="match status" value="1"/>
</dbReference>
<dbReference type="EMBL" id="CP074371">
    <property type="protein sequence ID" value="QVI19862.1"/>
    <property type="molecule type" value="Genomic_DNA"/>
</dbReference>
<keyword evidence="6" id="KW-1185">Reference proteome</keyword>
<organism evidence="5 6">
    <name type="scientific">Nocardia tengchongensis</name>
    <dbReference type="NCBI Taxonomy" id="2055889"/>
    <lineage>
        <taxon>Bacteria</taxon>
        <taxon>Bacillati</taxon>
        <taxon>Actinomycetota</taxon>
        <taxon>Actinomycetes</taxon>
        <taxon>Mycobacteriales</taxon>
        <taxon>Nocardiaceae</taxon>
        <taxon>Nocardia</taxon>
    </lineage>
</organism>
<gene>
    <name evidence="5" type="ORF">KHQ06_26605</name>
</gene>
<dbReference type="PROSITE" id="PS01124">
    <property type="entry name" value="HTH_ARAC_FAMILY_2"/>
    <property type="match status" value="1"/>
</dbReference>
<dbReference type="InterPro" id="IPR018060">
    <property type="entry name" value="HTH_AraC"/>
</dbReference>
<protein>
    <submittedName>
        <fullName evidence="5">Helix-turn-helix transcriptional regulator</fullName>
    </submittedName>
</protein>
<evidence type="ECO:0000256" key="2">
    <source>
        <dbReference type="ARBA" id="ARBA00023125"/>
    </source>
</evidence>
<dbReference type="InterPro" id="IPR050204">
    <property type="entry name" value="AraC_XylS_family_regulators"/>
</dbReference>
<proteinExistence type="predicted"/>
<keyword evidence="2" id="KW-0238">DNA-binding</keyword>
<dbReference type="RefSeq" id="WP_213555892.1">
    <property type="nucleotide sequence ID" value="NZ_JBHZDI010000044.1"/>
</dbReference>
<dbReference type="Gene3D" id="1.10.10.60">
    <property type="entry name" value="Homeodomain-like"/>
    <property type="match status" value="1"/>
</dbReference>
<name>A0ABX8CIS6_9NOCA</name>
<dbReference type="Pfam" id="PF12833">
    <property type="entry name" value="HTH_18"/>
    <property type="match status" value="1"/>
</dbReference>
<dbReference type="InterPro" id="IPR046532">
    <property type="entry name" value="DUF6597"/>
</dbReference>
<evidence type="ECO:0000256" key="3">
    <source>
        <dbReference type="ARBA" id="ARBA00023163"/>
    </source>
</evidence>
<evidence type="ECO:0000313" key="6">
    <source>
        <dbReference type="Proteomes" id="UP000683310"/>
    </source>
</evidence>
<sequence length="235" mass="24987">MTEIHVPRGYRERPSSIGGAVIWCRDGVSDSDLPVLPDGSMDLLWIDGKLSVAGPDTRAYRPEPGFADRIAGIRFYPGTAPALLGVPAHELRDARVDLADLWSPADLRSASDLIGAASSPAAGLASIARWRAAEVDAVDPVVRFIVKSLRSGSSVAATAEELQTGPRRLHRISLAAFGYGPKTLARVLRMQRALALARGGMGLADVAVAAGYSDQAHMSRDIREYSGMSPMKLLG</sequence>
<dbReference type="PANTHER" id="PTHR46796:SF15">
    <property type="entry name" value="BLL1074 PROTEIN"/>
    <property type="match status" value="1"/>
</dbReference>
<dbReference type="InterPro" id="IPR009057">
    <property type="entry name" value="Homeodomain-like_sf"/>
</dbReference>
<reference evidence="5 6" key="1">
    <citation type="submission" date="2021-04" db="EMBL/GenBank/DDBJ databases">
        <title>Nocardia tengchongensis.</title>
        <authorList>
            <person name="Zhuang k."/>
            <person name="Ran Y."/>
            <person name="Li W."/>
        </authorList>
    </citation>
    <scope>NUCLEOTIDE SEQUENCE [LARGE SCALE GENOMIC DNA]</scope>
    <source>
        <strain evidence="5 6">CFH S0057</strain>
    </source>
</reference>
<evidence type="ECO:0000256" key="1">
    <source>
        <dbReference type="ARBA" id="ARBA00023015"/>
    </source>
</evidence>
<accession>A0ABX8CIS6</accession>
<evidence type="ECO:0000259" key="4">
    <source>
        <dbReference type="PROSITE" id="PS01124"/>
    </source>
</evidence>
<dbReference type="SMART" id="SM00342">
    <property type="entry name" value="HTH_ARAC"/>
    <property type="match status" value="1"/>
</dbReference>
<dbReference type="Proteomes" id="UP000683310">
    <property type="component" value="Chromosome"/>
</dbReference>
<dbReference type="Pfam" id="PF20240">
    <property type="entry name" value="DUF6597"/>
    <property type="match status" value="1"/>
</dbReference>